<feature type="non-terminal residue" evidence="2">
    <location>
        <position position="282"/>
    </location>
</feature>
<reference evidence="3" key="1">
    <citation type="submission" date="2022-10" db="EMBL/GenBank/DDBJ databases">
        <title>Genome assembly of Pristionchus species.</title>
        <authorList>
            <person name="Yoshida K."/>
            <person name="Sommer R.J."/>
        </authorList>
    </citation>
    <scope>NUCLEOTIDE SEQUENCE [LARGE SCALE GENOMIC DNA]</scope>
    <source>
        <strain evidence="3">RS5460</strain>
    </source>
</reference>
<dbReference type="EMBL" id="BTRK01000001">
    <property type="protein sequence ID" value="GMR29849.1"/>
    <property type="molecule type" value="Genomic_DNA"/>
</dbReference>
<evidence type="ECO:0000313" key="2">
    <source>
        <dbReference type="EMBL" id="GMR29849.1"/>
    </source>
</evidence>
<proteinExistence type="predicted"/>
<dbReference type="Proteomes" id="UP001328107">
    <property type="component" value="Unassembled WGS sequence"/>
</dbReference>
<feature type="region of interest" description="Disordered" evidence="1">
    <location>
        <begin position="42"/>
        <end position="85"/>
    </location>
</feature>
<name>A0AAN4YXW7_9BILA</name>
<feature type="compositionally biased region" description="Low complexity" evidence="1">
    <location>
        <begin position="66"/>
        <end position="81"/>
    </location>
</feature>
<protein>
    <submittedName>
        <fullName evidence="2">Uncharacterized protein</fullName>
    </submittedName>
</protein>
<dbReference type="AlphaFoldDB" id="A0AAN4YXW7"/>
<accession>A0AAN4YXW7</accession>
<sequence length="282" mass="32036">SNDSSSTQIFSKGKKELKNSFTDPVILEEWISEQLRAAAVGAEAASSQSTANSDAGVAADNVQPGESALESAEVPAEAAEAQPNSKLQEKMKKCINFFLGMCNIFRQGIMHILQPKLEMTQELEKILDKMSGEEKELLFNELIQEVEKLPFHYCAYCSQYMFSARHVFMHIAYAEHQINICSEHSKKCKSFHGLHTLLWKMVNHTRLDRMFFEENEQLSRQRLNSAKKSLTDPGLRPEEPVILPLNVVAYVFQHRGTMLDWVTDSVKAFTKEGEMLMKDLKD</sequence>
<feature type="non-terminal residue" evidence="2">
    <location>
        <position position="1"/>
    </location>
</feature>
<organism evidence="2 3">
    <name type="scientific">Pristionchus mayeri</name>
    <dbReference type="NCBI Taxonomy" id="1317129"/>
    <lineage>
        <taxon>Eukaryota</taxon>
        <taxon>Metazoa</taxon>
        <taxon>Ecdysozoa</taxon>
        <taxon>Nematoda</taxon>
        <taxon>Chromadorea</taxon>
        <taxon>Rhabditida</taxon>
        <taxon>Rhabditina</taxon>
        <taxon>Diplogasteromorpha</taxon>
        <taxon>Diplogasteroidea</taxon>
        <taxon>Neodiplogasteridae</taxon>
        <taxon>Pristionchus</taxon>
    </lineage>
</organism>
<comment type="caution">
    <text evidence="2">The sequence shown here is derived from an EMBL/GenBank/DDBJ whole genome shotgun (WGS) entry which is preliminary data.</text>
</comment>
<evidence type="ECO:0000256" key="1">
    <source>
        <dbReference type="SAM" id="MobiDB-lite"/>
    </source>
</evidence>
<gene>
    <name evidence="2" type="ORF">PMAYCL1PPCAC_00044</name>
</gene>
<evidence type="ECO:0000313" key="3">
    <source>
        <dbReference type="Proteomes" id="UP001328107"/>
    </source>
</evidence>
<keyword evidence="3" id="KW-1185">Reference proteome</keyword>